<dbReference type="Pfam" id="PF00005">
    <property type="entry name" value="ABC_tran"/>
    <property type="match status" value="1"/>
</dbReference>
<evidence type="ECO:0000256" key="6">
    <source>
        <dbReference type="ARBA" id="ARBA00022967"/>
    </source>
</evidence>
<dbReference type="GO" id="GO:0016020">
    <property type="term" value="C:membrane"/>
    <property type="evidence" value="ECO:0007669"/>
    <property type="project" value="InterPro"/>
</dbReference>
<dbReference type="EMBL" id="ACCR02000003">
    <property type="protein sequence ID" value="EFI84838.1"/>
    <property type="molecule type" value="Genomic_DNA"/>
</dbReference>
<organism evidence="10 11">
    <name type="scientific">Listeria grayi DSM 20601</name>
    <dbReference type="NCBI Taxonomy" id="525367"/>
    <lineage>
        <taxon>Bacteria</taxon>
        <taxon>Bacillati</taxon>
        <taxon>Bacillota</taxon>
        <taxon>Bacilli</taxon>
        <taxon>Bacillales</taxon>
        <taxon>Listeriaceae</taxon>
        <taxon>Listeria</taxon>
    </lineage>
</organism>
<dbReference type="PANTHER" id="PTHR46743">
    <property type="entry name" value="TEICHOIC ACIDS EXPORT ATP-BINDING PROTEIN TAGH"/>
    <property type="match status" value="1"/>
</dbReference>
<keyword evidence="6" id="KW-1278">Translocase</keyword>
<dbReference type="SMART" id="SM00382">
    <property type="entry name" value="AAA"/>
    <property type="match status" value="1"/>
</dbReference>
<evidence type="ECO:0000256" key="2">
    <source>
        <dbReference type="ARBA" id="ARBA00022448"/>
    </source>
</evidence>
<evidence type="ECO:0000256" key="8">
    <source>
        <dbReference type="SAM" id="Phobius"/>
    </source>
</evidence>
<evidence type="ECO:0000259" key="9">
    <source>
        <dbReference type="PROSITE" id="PS50893"/>
    </source>
</evidence>
<keyword evidence="7 8" id="KW-0472">Membrane</keyword>
<dbReference type="InterPro" id="IPR017871">
    <property type="entry name" value="ABC_transporter-like_CS"/>
</dbReference>
<keyword evidence="8" id="KW-0812">Transmembrane</keyword>
<protein>
    <submittedName>
        <fullName evidence="10">ABC transporter, ATP-binding protein</fullName>
        <ecNumber evidence="10">3.6.3.40</ecNumber>
    </submittedName>
</protein>
<evidence type="ECO:0000256" key="1">
    <source>
        <dbReference type="ARBA" id="ARBA00005417"/>
    </source>
</evidence>
<sequence>MEKKQAVQLINVSKKYNLLKSRNDKLKNMFFNKQTDTFWALRNVNLTIYQGETIGLVGINGAGKSTLSNVISESIIPTHGEVLINGEVSLLAIKVGLKNALSGVENIKLKLLMHGLNPKQIQELLPSIIEFADIGTFIDQPIKNYSSGMRSRLGFAICVHLDPDILIIDEALSVGDQTFYQKCVDRIDELKNSGKTIIFVSHSLAQVKKLCDRIVWMHYGEVRAFGEAQQIAKDYDAFIKEYKAMPKKERKAYIAAYREEQKQDTHILVDEKETEKKHKPITNILLGILLVEYLLFFGGLVVTDTSLSGLIKSWGKHAPATSQQSPKKIDQADKKIKKGRAFSQIARPFFIH</sequence>
<accession>D7UWB0</accession>
<feature type="domain" description="ABC transporter" evidence="9">
    <location>
        <begin position="24"/>
        <end position="244"/>
    </location>
</feature>
<keyword evidence="4" id="KW-0547">Nucleotide-binding</keyword>
<evidence type="ECO:0000313" key="10">
    <source>
        <dbReference type="EMBL" id="EFI84838.1"/>
    </source>
</evidence>
<keyword evidence="8" id="KW-1133">Transmembrane helix</keyword>
<dbReference type="Proteomes" id="UP000010119">
    <property type="component" value="Unassembled WGS sequence"/>
</dbReference>
<dbReference type="Gene3D" id="3.40.50.300">
    <property type="entry name" value="P-loop containing nucleotide triphosphate hydrolases"/>
    <property type="match status" value="1"/>
</dbReference>
<feature type="transmembrane region" description="Helical" evidence="8">
    <location>
        <begin position="284"/>
        <end position="303"/>
    </location>
</feature>
<dbReference type="EC" id="3.6.3.40" evidence="10"/>
<dbReference type="RefSeq" id="WP_003758967.1">
    <property type="nucleotide sequence ID" value="NZ_GL538353.1"/>
</dbReference>
<dbReference type="SUPFAM" id="SSF52540">
    <property type="entry name" value="P-loop containing nucleoside triphosphate hydrolases"/>
    <property type="match status" value="1"/>
</dbReference>
<evidence type="ECO:0000256" key="3">
    <source>
        <dbReference type="ARBA" id="ARBA00022475"/>
    </source>
</evidence>
<evidence type="ECO:0000256" key="5">
    <source>
        <dbReference type="ARBA" id="ARBA00022840"/>
    </source>
</evidence>
<dbReference type="PROSITE" id="PS50893">
    <property type="entry name" value="ABC_TRANSPORTER_2"/>
    <property type="match status" value="1"/>
</dbReference>
<dbReference type="InterPro" id="IPR027417">
    <property type="entry name" value="P-loop_NTPase"/>
</dbReference>
<keyword evidence="5 10" id="KW-0067">ATP-binding</keyword>
<reference evidence="10" key="1">
    <citation type="submission" date="2010-06" db="EMBL/GenBank/DDBJ databases">
        <authorList>
            <person name="Muzny D."/>
            <person name="Qin X."/>
            <person name="Buhay C."/>
            <person name="Dugan-Rocha S."/>
            <person name="Ding Y."/>
            <person name="Chen G."/>
            <person name="Hawes A."/>
            <person name="Holder M."/>
            <person name="Jhangiani S."/>
            <person name="Johnson A."/>
            <person name="Khan Z."/>
            <person name="Li Z."/>
            <person name="Liu W."/>
            <person name="Liu X."/>
            <person name="Perez L."/>
            <person name="Shen H."/>
            <person name="Wang Q."/>
            <person name="Watt J."/>
            <person name="Xi L."/>
            <person name="Xin Y."/>
            <person name="Zhou J."/>
            <person name="Deng J."/>
            <person name="Jiang H."/>
            <person name="Liu Y."/>
            <person name="Qu J."/>
            <person name="Song X.-Z."/>
            <person name="Zhang L."/>
            <person name="Villasana D."/>
            <person name="Johnson A."/>
            <person name="Liu J."/>
            <person name="Liyanage D."/>
            <person name="Lorensuhewa L."/>
            <person name="Robinson T."/>
            <person name="Song A."/>
            <person name="Song B.-B."/>
            <person name="Dinh H."/>
            <person name="Thornton R."/>
            <person name="Coyle M."/>
            <person name="Francisco L."/>
            <person name="Jackson L."/>
            <person name="Javaid M."/>
            <person name="Korchina V."/>
            <person name="Kovar C."/>
            <person name="Mata R."/>
            <person name="Mathew T."/>
            <person name="Ngo R."/>
            <person name="Nguyen L."/>
            <person name="Nguyen N."/>
            <person name="Okwuonu G."/>
            <person name="Ongeri F."/>
            <person name="Pham C."/>
            <person name="Simmons D."/>
            <person name="Wilczek-Boney K."/>
            <person name="Hale W."/>
            <person name="Jakkamsetti A."/>
            <person name="Pham P."/>
            <person name="Ruth R."/>
            <person name="San Lucas F."/>
            <person name="Warren J."/>
            <person name="Zhang J."/>
            <person name="Zhao Z."/>
            <person name="Zhou C."/>
            <person name="Zhu D."/>
            <person name="Lee S."/>
            <person name="Bess C."/>
            <person name="Blankenburg K."/>
            <person name="Forbes L."/>
            <person name="Fu Q."/>
            <person name="Gubbala S."/>
            <person name="Hirani K."/>
            <person name="Jayaseelan J.C."/>
            <person name="Lara F."/>
            <person name="Munidasa M."/>
            <person name="Palculict T."/>
            <person name="Patil S."/>
            <person name="Pu L.-L."/>
            <person name="Saada N."/>
            <person name="Tang L."/>
            <person name="Weissenberger G."/>
            <person name="Zhu Y."/>
            <person name="Hemphill L."/>
            <person name="Shang Y."/>
            <person name="Youmans B."/>
            <person name="Ayvaz T."/>
            <person name="Ross M."/>
            <person name="Santibanez J."/>
            <person name="Aqrawi P."/>
            <person name="Gross S."/>
            <person name="Joshi V."/>
            <person name="Fowler G."/>
            <person name="Nazareth L."/>
            <person name="Reid J."/>
            <person name="Worley K."/>
            <person name="Petrosino J."/>
            <person name="Highlander S."/>
            <person name="Gibbs R."/>
        </authorList>
    </citation>
    <scope>NUCLEOTIDE SEQUENCE [LARGE SCALE GENOMIC DNA]</scope>
    <source>
        <strain evidence="10">DSM 20601</strain>
    </source>
</reference>
<gene>
    <name evidence="10" type="primary">tagH2</name>
    <name evidence="10" type="ORF">HMPREF0556_11391</name>
</gene>
<evidence type="ECO:0000256" key="4">
    <source>
        <dbReference type="ARBA" id="ARBA00022741"/>
    </source>
</evidence>
<dbReference type="InterPro" id="IPR003439">
    <property type="entry name" value="ABC_transporter-like_ATP-bd"/>
</dbReference>
<dbReference type="CDD" id="cd03220">
    <property type="entry name" value="ABC_KpsT_Wzt"/>
    <property type="match status" value="1"/>
</dbReference>
<dbReference type="eggNOG" id="COG1134">
    <property type="taxonomic scope" value="Bacteria"/>
</dbReference>
<dbReference type="GO" id="GO:0140359">
    <property type="term" value="F:ABC-type transporter activity"/>
    <property type="evidence" value="ECO:0007669"/>
    <property type="project" value="InterPro"/>
</dbReference>
<keyword evidence="3" id="KW-1003">Cell membrane</keyword>
<comment type="caution">
    <text evidence="10">The sequence shown here is derived from an EMBL/GenBank/DDBJ whole genome shotgun (WGS) entry which is preliminary data.</text>
</comment>
<dbReference type="AlphaFoldDB" id="D7UWB0"/>
<dbReference type="GO" id="GO:0005524">
    <property type="term" value="F:ATP binding"/>
    <property type="evidence" value="ECO:0007669"/>
    <property type="project" value="UniProtKB-KW"/>
</dbReference>
<dbReference type="InterPro" id="IPR003593">
    <property type="entry name" value="AAA+_ATPase"/>
</dbReference>
<dbReference type="PANTHER" id="PTHR46743:SF2">
    <property type="entry name" value="TEICHOIC ACIDS EXPORT ATP-BINDING PROTEIN TAGH"/>
    <property type="match status" value="1"/>
</dbReference>
<dbReference type="InterPro" id="IPR050683">
    <property type="entry name" value="Bact_Polysacc_Export_ATP-bd"/>
</dbReference>
<comment type="similarity">
    <text evidence="1">Belongs to the ABC transporter superfamily.</text>
</comment>
<dbReference type="HOGENOM" id="CLU_000604_1_2_9"/>
<keyword evidence="11" id="KW-1185">Reference proteome</keyword>
<proteinExistence type="inferred from homology"/>
<keyword evidence="2" id="KW-0813">Transport</keyword>
<dbReference type="InterPro" id="IPR015860">
    <property type="entry name" value="ABC_transpr_TagH-like"/>
</dbReference>
<dbReference type="STRING" id="525367.HMPREF0556_11391"/>
<dbReference type="GO" id="GO:0016887">
    <property type="term" value="F:ATP hydrolysis activity"/>
    <property type="evidence" value="ECO:0007669"/>
    <property type="project" value="InterPro"/>
</dbReference>
<name>D7UWB0_LISGR</name>
<evidence type="ECO:0000256" key="7">
    <source>
        <dbReference type="ARBA" id="ARBA00023136"/>
    </source>
</evidence>
<dbReference type="PROSITE" id="PS00211">
    <property type="entry name" value="ABC_TRANSPORTER_1"/>
    <property type="match status" value="1"/>
</dbReference>
<keyword evidence="10" id="KW-0378">Hydrolase</keyword>
<evidence type="ECO:0000313" key="11">
    <source>
        <dbReference type="Proteomes" id="UP000010119"/>
    </source>
</evidence>
<dbReference type="FunFam" id="3.40.50.300:FF:003010">
    <property type="entry name" value="Teichoic acids export ATP-binding protein TagH"/>
    <property type="match status" value="1"/>
</dbReference>